<dbReference type="PROSITE" id="PS50103">
    <property type="entry name" value="ZF_C3H1"/>
    <property type="match status" value="1"/>
</dbReference>
<dbReference type="GO" id="GO:0030488">
    <property type="term" value="P:tRNA methylation"/>
    <property type="evidence" value="ECO:0007669"/>
    <property type="project" value="UniProtKB-UniRule"/>
</dbReference>
<evidence type="ECO:0000256" key="6">
    <source>
        <dbReference type="ARBA" id="ARBA00022679"/>
    </source>
</evidence>
<accession>A0AAD5QM48</accession>
<evidence type="ECO:0000256" key="1">
    <source>
        <dbReference type="ARBA" id="ARBA00002778"/>
    </source>
</evidence>
<dbReference type="InterPro" id="IPR000571">
    <property type="entry name" value="Znf_CCCH"/>
</dbReference>
<evidence type="ECO:0000256" key="5">
    <source>
        <dbReference type="ARBA" id="ARBA00022603"/>
    </source>
</evidence>
<keyword evidence="14" id="KW-1185">Reference proteome</keyword>
<evidence type="ECO:0000256" key="11">
    <source>
        <dbReference type="RuleBase" id="RU368004"/>
    </source>
</evidence>
<gene>
    <name evidence="13" type="ORF">KIN20_015274</name>
</gene>
<dbReference type="EC" id="2.1.1.211" evidence="11"/>
<reference evidence="13" key="1">
    <citation type="submission" date="2021-06" db="EMBL/GenBank/DDBJ databases">
        <title>Parelaphostrongylus tenuis whole genome reference sequence.</title>
        <authorList>
            <person name="Garwood T.J."/>
            <person name="Larsen P.A."/>
            <person name="Fountain-Jones N.M."/>
            <person name="Garbe J.R."/>
            <person name="Macchietto M.G."/>
            <person name="Kania S.A."/>
            <person name="Gerhold R.W."/>
            <person name="Richards J.E."/>
            <person name="Wolf T.M."/>
        </authorList>
    </citation>
    <scope>NUCLEOTIDE SEQUENCE</scope>
    <source>
        <strain evidence="13">MNPRO001-30</strain>
        <tissue evidence="13">Meninges</tissue>
    </source>
</reference>
<dbReference type="AlphaFoldDB" id="A0AAD5QM48"/>
<evidence type="ECO:0000259" key="12">
    <source>
        <dbReference type="PROSITE" id="PS50103"/>
    </source>
</evidence>
<proteinExistence type="inferred from homology"/>
<keyword evidence="5 11" id="KW-0489">Methyltransferase</keyword>
<dbReference type="PANTHER" id="PTHR21210">
    <property type="entry name" value="TRNA (URACIL-O(2)-)-METHYLTRANSFERASE-RELATED"/>
    <property type="match status" value="1"/>
</dbReference>
<feature type="domain" description="C3H1-type" evidence="12">
    <location>
        <begin position="522"/>
        <end position="550"/>
    </location>
</feature>
<keyword evidence="4 11" id="KW-0963">Cytoplasm</keyword>
<comment type="caution">
    <text evidence="13">The sequence shown here is derived from an EMBL/GenBank/DDBJ whole genome shotgun (WGS) entry which is preliminary data.</text>
</comment>
<comment type="function">
    <text evidence="11">Adenosyl-L-methionine (AdoMet)-dependent tRNA (uracil-O(2)-)-methyltransferase.</text>
</comment>
<organism evidence="13 14">
    <name type="scientific">Parelaphostrongylus tenuis</name>
    <name type="common">Meningeal worm</name>
    <dbReference type="NCBI Taxonomy" id="148309"/>
    <lineage>
        <taxon>Eukaryota</taxon>
        <taxon>Metazoa</taxon>
        <taxon>Ecdysozoa</taxon>
        <taxon>Nematoda</taxon>
        <taxon>Chromadorea</taxon>
        <taxon>Rhabditida</taxon>
        <taxon>Rhabditina</taxon>
        <taxon>Rhabditomorpha</taxon>
        <taxon>Strongyloidea</taxon>
        <taxon>Metastrongylidae</taxon>
        <taxon>Parelaphostrongylus</taxon>
    </lineage>
</organism>
<keyword evidence="10" id="KW-0863">Zinc-finger</keyword>
<evidence type="ECO:0000256" key="9">
    <source>
        <dbReference type="ARBA" id="ARBA00047957"/>
    </source>
</evidence>
<comment type="similarity">
    <text evidence="3 11">Belongs to the TRM44 family.</text>
</comment>
<dbReference type="SUPFAM" id="SSF53335">
    <property type="entry name" value="S-adenosyl-L-methionine-dependent methyltransferases"/>
    <property type="match status" value="1"/>
</dbReference>
<sequence>MLWRILCEDTATYGFPVCGLDYFDKLLLIWKSQCQSVNRRLFGTVKVDIHTEEYREVVHRAMKLADCSDAVERFDVRKLVPKDITFSQSSYEVSFPEDDSSVVFVPVQLGCESKKFPHIPFSYKLSFVQLSDCSVRLSVSVPTSVHESDCKWTLSTMFPAVVKWLRFIDPQKEMRSSNRLLDIEKYIVRYATMKEKYARQLVQNWTEKTDPKKFVYEDCGIASYLLELWRIRGRTPEKFVDVGCGNGLLVHLLNKEGVGGIGIDIRSRRIWADQLNDTTLIEAVVDPSQGENPMFDGVDYIIGNHTDELTPWIPIMAARKNCGFFVLPCCPFNFHGKYIPRPGDTGSQYQSFLKFLREVFTRLGFIVEEDRLSIPSTKRLCFVCSIPPNGLVPNIEEVIDELTHSATNVFQPRVGKEQVRNCLNIPKDLRTTLIHRFFNTLLERSNDVKDGWRCGGVVELSELAALLSDEERQLMKQQCGGLQTFLRNQHQIFKVIGGKALIRDWREEGASMKKSRVNSSHNKIAICWMAGNHPDGCPMGDRCGFKHPQKA</sequence>
<evidence type="ECO:0000256" key="7">
    <source>
        <dbReference type="ARBA" id="ARBA00022691"/>
    </source>
</evidence>
<evidence type="ECO:0000256" key="3">
    <source>
        <dbReference type="ARBA" id="ARBA00009056"/>
    </source>
</evidence>
<dbReference type="Pfam" id="PF07757">
    <property type="entry name" value="AdoMet_MTase"/>
    <property type="match status" value="1"/>
</dbReference>
<dbReference type="GO" id="GO:0005737">
    <property type="term" value="C:cytoplasm"/>
    <property type="evidence" value="ECO:0007669"/>
    <property type="project" value="UniProtKB-SubCell"/>
</dbReference>
<keyword evidence="10" id="KW-0862">Zinc</keyword>
<keyword evidence="8 11" id="KW-0819">tRNA processing</keyword>
<dbReference type="PANTHER" id="PTHR21210:SF0">
    <property type="entry name" value="TRNA (URACIL-O(2)-)-METHYLTRANSFERASE-RELATED"/>
    <property type="match status" value="1"/>
</dbReference>
<comment type="function">
    <text evidence="1">Probable adenosyl-L-methionine (AdoMet)-dependent tRNA (uracil-O(2)-)-methyltransferase.</text>
</comment>
<keyword evidence="6 11" id="KW-0808">Transferase</keyword>
<protein>
    <recommendedName>
        <fullName evidence="11">tRNA (uracil-O(2)-)-methyltransferase</fullName>
        <ecNumber evidence="11">2.1.1.211</ecNumber>
    </recommendedName>
</protein>
<dbReference type="InterPro" id="IPR011671">
    <property type="entry name" value="tRNA_uracil_MeTrfase"/>
</dbReference>
<evidence type="ECO:0000256" key="10">
    <source>
        <dbReference type="PROSITE-ProRule" id="PRU00723"/>
    </source>
</evidence>
<dbReference type="GO" id="GO:0008270">
    <property type="term" value="F:zinc ion binding"/>
    <property type="evidence" value="ECO:0007669"/>
    <property type="project" value="UniProtKB-KW"/>
</dbReference>
<dbReference type="GO" id="GO:0141101">
    <property type="term" value="F:tRNA(Ser) (uridine(44)-2'-O-)-methyltransferase activity"/>
    <property type="evidence" value="ECO:0007669"/>
    <property type="project" value="UniProtKB-EC"/>
</dbReference>
<keyword evidence="7 11" id="KW-0949">S-adenosyl-L-methionine</keyword>
<dbReference type="Proteomes" id="UP001196413">
    <property type="component" value="Unassembled WGS sequence"/>
</dbReference>
<name>A0AAD5QM48_PARTN</name>
<dbReference type="InterPro" id="IPR029063">
    <property type="entry name" value="SAM-dependent_MTases_sf"/>
</dbReference>
<dbReference type="EMBL" id="JAHQIW010003060">
    <property type="protein sequence ID" value="KAJ1357193.1"/>
    <property type="molecule type" value="Genomic_DNA"/>
</dbReference>
<evidence type="ECO:0000256" key="4">
    <source>
        <dbReference type="ARBA" id="ARBA00022490"/>
    </source>
</evidence>
<keyword evidence="10" id="KW-0479">Metal-binding</keyword>
<evidence type="ECO:0000313" key="14">
    <source>
        <dbReference type="Proteomes" id="UP001196413"/>
    </source>
</evidence>
<comment type="catalytic activity">
    <reaction evidence="9 11">
        <text>uridine(44) in tRNA(Ser) + S-adenosyl-L-methionine = 2'-O-methyluridine(44) in tRNA(Ser) + S-adenosyl-L-homocysteine + H(+)</text>
        <dbReference type="Rhea" id="RHEA:43100"/>
        <dbReference type="Rhea" id="RHEA-COMP:10339"/>
        <dbReference type="Rhea" id="RHEA-COMP:10340"/>
        <dbReference type="ChEBI" id="CHEBI:15378"/>
        <dbReference type="ChEBI" id="CHEBI:57856"/>
        <dbReference type="ChEBI" id="CHEBI:59789"/>
        <dbReference type="ChEBI" id="CHEBI:65315"/>
        <dbReference type="ChEBI" id="CHEBI:74478"/>
        <dbReference type="EC" id="2.1.1.211"/>
    </reaction>
</comment>
<evidence type="ECO:0000256" key="2">
    <source>
        <dbReference type="ARBA" id="ARBA00004496"/>
    </source>
</evidence>
<comment type="subcellular location">
    <subcellularLocation>
        <location evidence="2 11">Cytoplasm</location>
    </subcellularLocation>
</comment>
<feature type="zinc finger region" description="C3H1-type" evidence="10">
    <location>
        <begin position="522"/>
        <end position="550"/>
    </location>
</feature>
<evidence type="ECO:0000313" key="13">
    <source>
        <dbReference type="EMBL" id="KAJ1357193.1"/>
    </source>
</evidence>
<evidence type="ECO:0000256" key="8">
    <source>
        <dbReference type="ARBA" id="ARBA00022694"/>
    </source>
</evidence>
<dbReference type="Gene3D" id="3.40.50.150">
    <property type="entry name" value="Vaccinia Virus protein VP39"/>
    <property type="match status" value="1"/>
</dbReference>